<dbReference type="Gene3D" id="2.40.50.140">
    <property type="entry name" value="Nucleic acid-binding proteins"/>
    <property type="match status" value="1"/>
</dbReference>
<dbReference type="Proteomes" id="UP000187406">
    <property type="component" value="Unassembled WGS sequence"/>
</dbReference>
<reference evidence="11" key="1">
    <citation type="submission" date="2016-04" db="EMBL/GenBank/DDBJ databases">
        <title>Cephalotus genome sequencing.</title>
        <authorList>
            <person name="Fukushima K."/>
            <person name="Hasebe M."/>
            <person name="Fang X."/>
        </authorList>
    </citation>
    <scope>NUCLEOTIDE SEQUENCE [LARGE SCALE GENOMIC DNA]</scope>
    <source>
        <strain evidence="11">cv. St1</strain>
    </source>
</reference>
<keyword evidence="7" id="KW-0539">Nucleus</keyword>
<evidence type="ECO:0000256" key="5">
    <source>
        <dbReference type="ARBA" id="ARBA00022895"/>
    </source>
</evidence>
<dbReference type="InterPro" id="IPR012340">
    <property type="entry name" value="NA-bd_OB-fold"/>
</dbReference>
<dbReference type="GO" id="GO:0000781">
    <property type="term" value="C:chromosome, telomeric region"/>
    <property type="evidence" value="ECO:0007669"/>
    <property type="project" value="UniProtKB-SubCell"/>
</dbReference>
<keyword evidence="5" id="KW-0779">Telomere</keyword>
<protein>
    <recommendedName>
        <fullName evidence="3">CST complex subunit STN1</fullName>
    </recommendedName>
    <alternativeName>
        <fullName evidence="8">Suppressor of cdc thirteen homolog</fullName>
    </alternativeName>
</protein>
<evidence type="ECO:0000259" key="9">
    <source>
        <dbReference type="Pfam" id="PF01336"/>
    </source>
</evidence>
<dbReference type="InterPro" id="IPR004365">
    <property type="entry name" value="NA-bd_OB_tRNA"/>
</dbReference>
<feature type="domain" description="OB" evidence="9">
    <location>
        <begin position="46"/>
        <end position="134"/>
    </location>
</feature>
<dbReference type="GO" id="GO:0003677">
    <property type="term" value="F:DNA binding"/>
    <property type="evidence" value="ECO:0007669"/>
    <property type="project" value="UniProtKB-KW"/>
</dbReference>
<proteinExistence type="predicted"/>
<evidence type="ECO:0000256" key="4">
    <source>
        <dbReference type="ARBA" id="ARBA00022454"/>
    </source>
</evidence>
<keyword evidence="4" id="KW-0158">Chromosome</keyword>
<evidence type="ECO:0000256" key="2">
    <source>
        <dbReference type="ARBA" id="ARBA00004574"/>
    </source>
</evidence>
<evidence type="ECO:0000256" key="1">
    <source>
        <dbReference type="ARBA" id="ARBA00004123"/>
    </source>
</evidence>
<dbReference type="InterPro" id="IPR040260">
    <property type="entry name" value="RFA2-like"/>
</dbReference>
<dbReference type="PANTHER" id="PTHR13989:SF33">
    <property type="entry name" value="CST COMPLEX SUBUNIT STN1"/>
    <property type="match status" value="1"/>
</dbReference>
<evidence type="ECO:0000256" key="8">
    <source>
        <dbReference type="ARBA" id="ARBA00030039"/>
    </source>
</evidence>
<sequence>MDQSLHNTHVKLMAFDFLRLSQDPSPSSSDPTTFSRKGVPVSRAEILGLVTFRELKPSKFLKFTLDDGTGCIVCLLWLNQLNSPYFSRRNPETVRLIASMATHFASEIVIGAAARVRGRITSYRGALQITVSDVLIERDPNVEILHWLDCIRLARKRYDVIGKGSVLGFVGFFNS</sequence>
<comment type="caution">
    <text evidence="10">The sequence shown here is derived from an EMBL/GenBank/DDBJ whole genome shotgun (WGS) entry which is preliminary data.</text>
</comment>
<dbReference type="Pfam" id="PF01336">
    <property type="entry name" value="tRNA_anti-codon"/>
    <property type="match status" value="1"/>
</dbReference>
<dbReference type="OrthoDB" id="77828at2759"/>
<dbReference type="PANTHER" id="PTHR13989">
    <property type="entry name" value="REPLICATION PROTEIN A-RELATED"/>
    <property type="match status" value="1"/>
</dbReference>
<evidence type="ECO:0000313" key="11">
    <source>
        <dbReference type="Proteomes" id="UP000187406"/>
    </source>
</evidence>
<dbReference type="SUPFAM" id="SSF50249">
    <property type="entry name" value="Nucleic acid-binding proteins"/>
    <property type="match status" value="1"/>
</dbReference>
<organism evidence="10 11">
    <name type="scientific">Cephalotus follicularis</name>
    <name type="common">Albany pitcher plant</name>
    <dbReference type="NCBI Taxonomy" id="3775"/>
    <lineage>
        <taxon>Eukaryota</taxon>
        <taxon>Viridiplantae</taxon>
        <taxon>Streptophyta</taxon>
        <taxon>Embryophyta</taxon>
        <taxon>Tracheophyta</taxon>
        <taxon>Spermatophyta</taxon>
        <taxon>Magnoliopsida</taxon>
        <taxon>eudicotyledons</taxon>
        <taxon>Gunneridae</taxon>
        <taxon>Pentapetalae</taxon>
        <taxon>rosids</taxon>
        <taxon>fabids</taxon>
        <taxon>Oxalidales</taxon>
        <taxon>Cephalotaceae</taxon>
        <taxon>Cephalotus</taxon>
    </lineage>
</organism>
<comment type="subcellular location">
    <subcellularLocation>
        <location evidence="2">Chromosome</location>
        <location evidence="2">Telomere</location>
    </subcellularLocation>
    <subcellularLocation>
        <location evidence="1">Nucleus</location>
    </subcellularLocation>
</comment>
<dbReference type="FunFam" id="2.40.50.140:FF:000352">
    <property type="entry name" value="CST complex subunit STN1"/>
    <property type="match status" value="1"/>
</dbReference>
<keyword evidence="11" id="KW-1185">Reference proteome</keyword>
<dbReference type="EMBL" id="BDDD01001782">
    <property type="protein sequence ID" value="GAV78380.1"/>
    <property type="molecule type" value="Genomic_DNA"/>
</dbReference>
<evidence type="ECO:0000256" key="7">
    <source>
        <dbReference type="ARBA" id="ARBA00023242"/>
    </source>
</evidence>
<evidence type="ECO:0000313" key="10">
    <source>
        <dbReference type="EMBL" id="GAV78380.1"/>
    </source>
</evidence>
<gene>
    <name evidence="10" type="ORF">CFOL_v3_21848</name>
</gene>
<dbReference type="AlphaFoldDB" id="A0A1Q3CDR7"/>
<accession>A0A1Q3CDR7</accession>
<dbReference type="STRING" id="3775.A0A1Q3CDR7"/>
<evidence type="ECO:0000256" key="3">
    <source>
        <dbReference type="ARBA" id="ARBA00017411"/>
    </source>
</evidence>
<dbReference type="FunCoup" id="A0A1Q3CDR7">
    <property type="interactions" value="14"/>
</dbReference>
<keyword evidence="6" id="KW-0238">DNA-binding</keyword>
<evidence type="ECO:0000256" key="6">
    <source>
        <dbReference type="ARBA" id="ARBA00023125"/>
    </source>
</evidence>
<name>A0A1Q3CDR7_CEPFO</name>
<dbReference type="GO" id="GO:0005634">
    <property type="term" value="C:nucleus"/>
    <property type="evidence" value="ECO:0007669"/>
    <property type="project" value="UniProtKB-SubCell"/>
</dbReference>
<dbReference type="InParanoid" id="A0A1Q3CDR7"/>